<proteinExistence type="predicted"/>
<gene>
    <name evidence="1" type="ORF">AVDCRST_MAG76-232</name>
</gene>
<organism evidence="1">
    <name type="scientific">uncultured Acidimicrobiales bacterium</name>
    <dbReference type="NCBI Taxonomy" id="310071"/>
    <lineage>
        <taxon>Bacteria</taxon>
        <taxon>Bacillati</taxon>
        <taxon>Actinomycetota</taxon>
        <taxon>Acidimicrobiia</taxon>
        <taxon>Acidimicrobiales</taxon>
        <taxon>environmental samples</taxon>
    </lineage>
</organism>
<dbReference type="AlphaFoldDB" id="A0A6J4H3S1"/>
<protein>
    <submittedName>
        <fullName evidence="1">Uncharacterized protein</fullName>
    </submittedName>
</protein>
<dbReference type="EMBL" id="CADCSZ010000016">
    <property type="protein sequence ID" value="CAA9213230.1"/>
    <property type="molecule type" value="Genomic_DNA"/>
</dbReference>
<reference evidence="1" key="1">
    <citation type="submission" date="2020-02" db="EMBL/GenBank/DDBJ databases">
        <authorList>
            <person name="Meier V. D."/>
        </authorList>
    </citation>
    <scope>NUCLEOTIDE SEQUENCE</scope>
    <source>
        <strain evidence="1">AVDCRST_MAG76</strain>
    </source>
</reference>
<name>A0A6J4H3S1_9ACTN</name>
<sequence length="164" mass="17080">MAYGVELATDLAGVVSVDLGEDRALRLLERAGDDLAVRPTDRGVPPGHPVIVAPVDLLGSGQGARNVGAPQAGGDPDHVDPALLGDVAKRGDPHVAVVPRRRQVHVDPLGVQRRTSQWHVVLPAGEAAEPAEGRVEHLEARAVALAPHQPLGAGGHQLSMLPEQ</sequence>
<evidence type="ECO:0000313" key="1">
    <source>
        <dbReference type="EMBL" id="CAA9213230.1"/>
    </source>
</evidence>
<accession>A0A6J4H3S1</accession>